<dbReference type="InterPro" id="IPR029016">
    <property type="entry name" value="GAF-like_dom_sf"/>
</dbReference>
<keyword evidence="1" id="KW-0472">Membrane</keyword>
<evidence type="ECO:0000313" key="4">
    <source>
        <dbReference type="Proteomes" id="UP000245124"/>
    </source>
</evidence>
<dbReference type="InterPro" id="IPR029787">
    <property type="entry name" value="Nucleotide_cyclase"/>
</dbReference>
<dbReference type="Pfam" id="PF08448">
    <property type="entry name" value="PAS_4"/>
    <property type="match status" value="1"/>
</dbReference>
<accession>A0A2R5FTN0</accession>
<dbReference type="PANTHER" id="PTHR45138:SF9">
    <property type="entry name" value="DIGUANYLATE CYCLASE DGCM-RELATED"/>
    <property type="match status" value="1"/>
</dbReference>
<proteinExistence type="predicted"/>
<dbReference type="CDD" id="cd00130">
    <property type="entry name" value="PAS"/>
    <property type="match status" value="1"/>
</dbReference>
<dbReference type="PROSITE" id="PS50887">
    <property type="entry name" value="GGDEF"/>
    <property type="match status" value="1"/>
</dbReference>
<dbReference type="Pfam" id="PF00990">
    <property type="entry name" value="GGDEF"/>
    <property type="match status" value="1"/>
</dbReference>
<dbReference type="InterPro" id="IPR000160">
    <property type="entry name" value="GGDEF_dom"/>
</dbReference>
<protein>
    <submittedName>
        <fullName evidence="3">Diguanylate cyclase with PAS/PAC sensor</fullName>
    </submittedName>
</protein>
<evidence type="ECO:0000259" key="2">
    <source>
        <dbReference type="PROSITE" id="PS50887"/>
    </source>
</evidence>
<feature type="transmembrane region" description="Helical" evidence="1">
    <location>
        <begin position="42"/>
        <end position="64"/>
    </location>
</feature>
<dbReference type="GO" id="GO:1902201">
    <property type="term" value="P:negative regulation of bacterial-type flagellum-dependent cell motility"/>
    <property type="evidence" value="ECO:0007669"/>
    <property type="project" value="TreeGrafter"/>
</dbReference>
<evidence type="ECO:0000256" key="1">
    <source>
        <dbReference type="SAM" id="Phobius"/>
    </source>
</evidence>
<evidence type="ECO:0000313" key="3">
    <source>
        <dbReference type="EMBL" id="GBG21379.1"/>
    </source>
</evidence>
<dbReference type="GO" id="GO:0043709">
    <property type="term" value="P:cell adhesion involved in single-species biofilm formation"/>
    <property type="evidence" value="ECO:0007669"/>
    <property type="project" value="TreeGrafter"/>
</dbReference>
<dbReference type="GO" id="GO:0052621">
    <property type="term" value="F:diguanylate cyclase activity"/>
    <property type="evidence" value="ECO:0007669"/>
    <property type="project" value="TreeGrafter"/>
</dbReference>
<dbReference type="FunFam" id="3.30.70.270:FF:000001">
    <property type="entry name" value="Diguanylate cyclase domain protein"/>
    <property type="match status" value="1"/>
</dbReference>
<dbReference type="InterPro" id="IPR000014">
    <property type="entry name" value="PAS"/>
</dbReference>
<dbReference type="NCBIfam" id="TIGR00254">
    <property type="entry name" value="GGDEF"/>
    <property type="match status" value="1"/>
</dbReference>
<dbReference type="InterPro" id="IPR013656">
    <property type="entry name" value="PAS_4"/>
</dbReference>
<reference evidence="3 4" key="1">
    <citation type="submission" date="2017-06" db="EMBL/GenBank/DDBJ databases">
        <title>Genome sequencing of cyanobaciteial culture collection at National Institute for Environmental Studies (NIES).</title>
        <authorList>
            <person name="Hirose Y."/>
            <person name="Shimura Y."/>
            <person name="Fujisawa T."/>
            <person name="Nakamura Y."/>
            <person name="Kawachi M."/>
        </authorList>
    </citation>
    <scope>NUCLEOTIDE SEQUENCE [LARGE SCALE GENOMIC DNA]</scope>
    <source>
        <strain evidence="3 4">NIES-4072</strain>
    </source>
</reference>
<feature type="transmembrane region" description="Helical" evidence="1">
    <location>
        <begin position="6"/>
        <end position="30"/>
    </location>
</feature>
<dbReference type="SUPFAM" id="SSF55785">
    <property type="entry name" value="PYP-like sensor domain (PAS domain)"/>
    <property type="match status" value="1"/>
</dbReference>
<dbReference type="SUPFAM" id="SSF55781">
    <property type="entry name" value="GAF domain-like"/>
    <property type="match status" value="1"/>
</dbReference>
<dbReference type="InterPro" id="IPR035965">
    <property type="entry name" value="PAS-like_dom_sf"/>
</dbReference>
<dbReference type="SUPFAM" id="SSF55073">
    <property type="entry name" value="Nucleotide cyclase"/>
    <property type="match status" value="1"/>
</dbReference>
<dbReference type="InterPro" id="IPR050469">
    <property type="entry name" value="Diguanylate_Cyclase"/>
</dbReference>
<keyword evidence="4" id="KW-1185">Reference proteome</keyword>
<dbReference type="Gene3D" id="3.30.70.270">
    <property type="match status" value="1"/>
</dbReference>
<dbReference type="PANTHER" id="PTHR45138">
    <property type="entry name" value="REGULATORY COMPONENTS OF SENSORY TRANSDUCTION SYSTEM"/>
    <property type="match status" value="1"/>
</dbReference>
<dbReference type="OrthoDB" id="9812260at2"/>
<dbReference type="Gene3D" id="3.30.450.20">
    <property type="entry name" value="PAS domain"/>
    <property type="match status" value="1"/>
</dbReference>
<dbReference type="Gene3D" id="3.30.450.40">
    <property type="match status" value="1"/>
</dbReference>
<name>A0A2R5FTN0_NOSCO</name>
<feature type="domain" description="GGDEF" evidence="2">
    <location>
        <begin position="447"/>
        <end position="580"/>
    </location>
</feature>
<dbReference type="CDD" id="cd01949">
    <property type="entry name" value="GGDEF"/>
    <property type="match status" value="1"/>
</dbReference>
<dbReference type="InterPro" id="IPR043128">
    <property type="entry name" value="Rev_trsase/Diguanyl_cyclase"/>
</dbReference>
<dbReference type="GO" id="GO:0005886">
    <property type="term" value="C:plasma membrane"/>
    <property type="evidence" value="ECO:0007669"/>
    <property type="project" value="TreeGrafter"/>
</dbReference>
<gene>
    <name evidence="3" type="ORF">NIES4072_50630</name>
</gene>
<keyword evidence="1" id="KW-1133">Transmembrane helix</keyword>
<organism evidence="3 4">
    <name type="scientific">Nostoc commune NIES-4072</name>
    <dbReference type="NCBI Taxonomy" id="2005467"/>
    <lineage>
        <taxon>Bacteria</taxon>
        <taxon>Bacillati</taxon>
        <taxon>Cyanobacteriota</taxon>
        <taxon>Cyanophyceae</taxon>
        <taxon>Nostocales</taxon>
        <taxon>Nostocaceae</taxon>
        <taxon>Nostoc</taxon>
    </lineage>
</organism>
<comment type="caution">
    <text evidence="3">The sequence shown here is derived from an EMBL/GenBank/DDBJ whole genome shotgun (WGS) entry which is preliminary data.</text>
</comment>
<feature type="transmembrane region" description="Helical" evidence="1">
    <location>
        <begin position="70"/>
        <end position="92"/>
    </location>
</feature>
<dbReference type="InterPro" id="IPR003018">
    <property type="entry name" value="GAF"/>
</dbReference>
<sequence length="587" mass="66694">MEPIYWNCIIAHGITAFSYFGIPIVIGVFFAKTKATIPSKFWLAFFLSGGFVLFCGFHHFLAIFEPHSAVSLLHLGVLDLMAFISLSALLYLMPTAYQILEAIARHQEDTRELQRSQQIQRLFLDQGPFGAYIKDEQSRVLYYNQELQARFSVDSQEWLGKTDSEYLPDPEEGRRVMENDQVVLKTLRPLKLIEEVKIPGNDQPCYWLSFKFPFSDGATGACRIGGISIDITESIEAQRSLTDLNRQLEEKTLKLEAKKQELIYLSDMADMLYCCESEDEVYQVVALTCSKLFPNMSGCIYIIANSKNYVQMNSFWGDERTSKEIFSACDCWALRRGKSNLLLPHNSGLICNHLIEPINGTHLCVPLFGQGEVIGILHIYALKEISPEEQQITEIIARTLAIALNNLSIKQRLAYDNLRDGMTQLFNQSYLQTITEQRLAEAERSGQPVSVIFLDIDNFKSYNSHYGHLTANIVLQGLAQLLLKSIRSFDIACRWGGEEFVIVMPNMTLENLRKRVEQLRIDVEQMQVKDGDRILEGITASFGIAVSESGITVKDFLNRANQAMLEAKRTGKNRVMEYVNTYPIINS</sequence>
<dbReference type="EMBL" id="BDUD01000001">
    <property type="protein sequence ID" value="GBG21379.1"/>
    <property type="molecule type" value="Genomic_DNA"/>
</dbReference>
<dbReference type="Pfam" id="PF13185">
    <property type="entry name" value="GAF_2"/>
    <property type="match status" value="1"/>
</dbReference>
<dbReference type="Proteomes" id="UP000245124">
    <property type="component" value="Unassembled WGS sequence"/>
</dbReference>
<dbReference type="RefSeq" id="WP_109011291.1">
    <property type="nucleotide sequence ID" value="NZ_BDUD01000001.1"/>
</dbReference>
<dbReference type="AlphaFoldDB" id="A0A2R5FTN0"/>
<dbReference type="SMART" id="SM00267">
    <property type="entry name" value="GGDEF"/>
    <property type="match status" value="1"/>
</dbReference>
<keyword evidence="1" id="KW-0812">Transmembrane</keyword>